<feature type="transmembrane region" description="Helical" evidence="1">
    <location>
        <begin position="244"/>
        <end position="264"/>
    </location>
</feature>
<keyword evidence="1" id="KW-0812">Transmembrane</keyword>
<proteinExistence type="predicted"/>
<dbReference type="RefSeq" id="WP_005500264.1">
    <property type="nucleotide sequence ID" value="NZ_ABIC01000023.1"/>
</dbReference>
<protein>
    <recommendedName>
        <fullName evidence="4">ResB-like domain-containing protein</fullName>
    </recommendedName>
</protein>
<gene>
    <name evidence="2" type="ORF">KT99_07568</name>
</gene>
<evidence type="ECO:0000256" key="1">
    <source>
        <dbReference type="SAM" id="Phobius"/>
    </source>
</evidence>
<accession>A9DCT7</accession>
<dbReference type="STRING" id="314608.KT99_07568"/>
<organism evidence="2 3">
    <name type="scientific">Shewanella benthica KT99</name>
    <dbReference type="NCBI Taxonomy" id="314608"/>
    <lineage>
        <taxon>Bacteria</taxon>
        <taxon>Pseudomonadati</taxon>
        <taxon>Pseudomonadota</taxon>
        <taxon>Gammaproteobacteria</taxon>
        <taxon>Alteromonadales</taxon>
        <taxon>Shewanellaceae</taxon>
        <taxon>Shewanella</taxon>
    </lineage>
</organism>
<reference evidence="2 3" key="1">
    <citation type="submission" date="2007-10" db="EMBL/GenBank/DDBJ databases">
        <authorList>
            <person name="Yayanos A."/>
            <person name="Ferriera S."/>
            <person name="Johnson J."/>
            <person name="Kravitz S."/>
            <person name="Halpern A."/>
            <person name="Remington K."/>
            <person name="Beeson K."/>
            <person name="Tran B."/>
            <person name="Rogers Y.-H."/>
            <person name="Friedman R."/>
            <person name="Venter J.C."/>
        </authorList>
    </citation>
    <scope>NUCLEOTIDE SEQUENCE [LARGE SCALE GENOMIC DNA]</scope>
    <source>
        <strain evidence="2 3">KT99</strain>
    </source>
</reference>
<name>A9DCT7_9GAMM</name>
<dbReference type="EMBL" id="ABIC01000023">
    <property type="protein sequence ID" value="EDQ00267.1"/>
    <property type="molecule type" value="Genomic_DNA"/>
</dbReference>
<keyword evidence="1" id="KW-0472">Membrane</keyword>
<comment type="caution">
    <text evidence="2">The sequence shown here is derived from an EMBL/GenBank/DDBJ whole genome shotgun (WGS) entry which is preliminary data.</text>
</comment>
<feature type="transmembrane region" description="Helical" evidence="1">
    <location>
        <begin position="60"/>
        <end position="80"/>
    </location>
</feature>
<feature type="transmembrane region" description="Helical" evidence="1">
    <location>
        <begin position="101"/>
        <end position="123"/>
    </location>
</feature>
<sequence>MKMNWLYSMRLAFVLLVALTLWFAIGVAMSEYDAPRQALRSLDNLPMSQWLQSLSATPTVGFWMLGLFILMFLLSLNTALCSWRDLLPTWRRRRWRSPRIMMLPIHVLTLLIFMCHGVDLVFIHGHDSAVLHRGEHFTSGRYQIELVKVDYRDDIAMITENKEGLSPAGRITRRSIEQFDPRHNSAQFIIRDGPLQMSGDAGFMRQLRWNDLYITVTDFTVPYKEQNLGVQVKVLAVHNPLVNYFFACYGLLLVSLLLQGLIFWRRSIKNGGRR</sequence>
<keyword evidence="1" id="KW-1133">Transmembrane helix</keyword>
<evidence type="ECO:0000313" key="3">
    <source>
        <dbReference type="Proteomes" id="UP000005839"/>
    </source>
</evidence>
<evidence type="ECO:0000313" key="2">
    <source>
        <dbReference type="EMBL" id="EDQ00267.1"/>
    </source>
</evidence>
<keyword evidence="3" id="KW-1185">Reference proteome</keyword>
<dbReference type="Proteomes" id="UP000005839">
    <property type="component" value="Unassembled WGS sequence"/>
</dbReference>
<evidence type="ECO:0008006" key="4">
    <source>
        <dbReference type="Google" id="ProtNLM"/>
    </source>
</evidence>
<dbReference type="AlphaFoldDB" id="A9DCT7"/>